<gene>
    <name evidence="2" type="ORF">GCM10011369_06220</name>
</gene>
<dbReference type="RefSeq" id="WP_087504428.1">
    <property type="nucleotide sequence ID" value="NZ_NGNS01000002.1"/>
</dbReference>
<proteinExistence type="predicted"/>
<dbReference type="AlphaFoldDB" id="A0A8J2U2Q6"/>
<accession>A0A8J2U2Q6</accession>
<reference evidence="3" key="1">
    <citation type="journal article" date="2019" name="Int. J. Syst. Evol. Microbiol.">
        <title>The Global Catalogue of Microorganisms (GCM) 10K type strain sequencing project: providing services to taxonomists for standard genome sequencing and annotation.</title>
        <authorList>
            <consortium name="The Broad Institute Genomics Platform"/>
            <consortium name="The Broad Institute Genome Sequencing Center for Infectious Disease"/>
            <person name="Wu L."/>
            <person name="Ma J."/>
        </authorList>
    </citation>
    <scope>NUCLEOTIDE SEQUENCE [LARGE SCALE GENOMIC DNA]</scope>
    <source>
        <strain evidence="3">CGMCC 1.10130</strain>
    </source>
</reference>
<evidence type="ECO:0000256" key="1">
    <source>
        <dbReference type="SAM" id="MobiDB-lite"/>
    </source>
</evidence>
<name>A0A8J2U2Q6_9GAMM</name>
<organism evidence="2 3">
    <name type="scientific">Neiella marina</name>
    <dbReference type="NCBI Taxonomy" id="508461"/>
    <lineage>
        <taxon>Bacteria</taxon>
        <taxon>Pseudomonadati</taxon>
        <taxon>Pseudomonadota</taxon>
        <taxon>Gammaproteobacteria</taxon>
        <taxon>Alteromonadales</taxon>
        <taxon>Echinimonadaceae</taxon>
        <taxon>Neiella</taxon>
    </lineage>
</organism>
<dbReference type="Proteomes" id="UP000619743">
    <property type="component" value="Unassembled WGS sequence"/>
</dbReference>
<protein>
    <submittedName>
        <fullName evidence="2">Uncharacterized protein</fullName>
    </submittedName>
</protein>
<evidence type="ECO:0000313" key="2">
    <source>
        <dbReference type="EMBL" id="GGA67312.1"/>
    </source>
</evidence>
<dbReference type="EMBL" id="BMDX01000002">
    <property type="protein sequence ID" value="GGA67312.1"/>
    <property type="molecule type" value="Genomic_DNA"/>
</dbReference>
<evidence type="ECO:0000313" key="3">
    <source>
        <dbReference type="Proteomes" id="UP000619743"/>
    </source>
</evidence>
<comment type="caution">
    <text evidence="2">The sequence shown here is derived from an EMBL/GenBank/DDBJ whole genome shotgun (WGS) entry which is preliminary data.</text>
</comment>
<keyword evidence="3" id="KW-1185">Reference proteome</keyword>
<sequence>MDPRYGEDRFGKQHHWKNGFHSLEHALISYIGLQQLRGQPIILYFALPQNSPADVNPYYFKAAQVTSEAVTNSTSQQQKQRYQFSGVTAR</sequence>
<feature type="region of interest" description="Disordered" evidence="1">
    <location>
        <begin position="70"/>
        <end position="90"/>
    </location>
</feature>